<proteinExistence type="predicted"/>
<feature type="domain" description="DUF4382" evidence="1">
    <location>
        <begin position="30"/>
        <end position="177"/>
    </location>
</feature>
<accession>A0A1M5KLE4</accession>
<dbReference type="STRING" id="280093.SAMN05443373_102305"/>
<protein>
    <submittedName>
        <fullName evidence="2">Uncharacterized protein DUF4382</fullName>
    </submittedName>
</protein>
<evidence type="ECO:0000313" key="3">
    <source>
        <dbReference type="EMBL" id="SHG53561.1"/>
    </source>
</evidence>
<keyword evidence="5" id="KW-1185">Reference proteome</keyword>
<gene>
    <name evidence="2" type="ORF">BC624_102305</name>
    <name evidence="3" type="ORF">SAMN05443373_102305</name>
</gene>
<evidence type="ECO:0000259" key="1">
    <source>
        <dbReference type="Pfam" id="PF14321"/>
    </source>
</evidence>
<dbReference type="Gene3D" id="2.60.40.1120">
    <property type="entry name" value="Carboxypeptidase-like, regulatory domain"/>
    <property type="match status" value="1"/>
</dbReference>
<dbReference type="AlphaFoldDB" id="A0A1M5KLE4"/>
<dbReference type="InterPro" id="IPR025491">
    <property type="entry name" value="DUF4382"/>
</dbReference>
<reference evidence="2 5" key="3">
    <citation type="submission" date="2018-03" db="EMBL/GenBank/DDBJ databases">
        <title>Genomic Encyclopedia of Archaeal and Bacterial Type Strains, Phase II (KMG-II): from individual species to whole genera.</title>
        <authorList>
            <person name="Goeker M."/>
        </authorList>
    </citation>
    <scope>NUCLEOTIDE SEQUENCE [LARGE SCALE GENOMIC DNA]</scope>
    <source>
        <strain evidence="2 5">DSM 17797</strain>
    </source>
</reference>
<dbReference type="EMBL" id="PVUB01000002">
    <property type="protein sequence ID" value="PRZ26339.1"/>
    <property type="molecule type" value="Genomic_DNA"/>
</dbReference>
<organism evidence="3 4">
    <name type="scientific">Flavobacterium granuli</name>
    <dbReference type="NCBI Taxonomy" id="280093"/>
    <lineage>
        <taxon>Bacteria</taxon>
        <taxon>Pseudomonadati</taxon>
        <taxon>Bacteroidota</taxon>
        <taxon>Flavobacteriia</taxon>
        <taxon>Flavobacteriales</taxon>
        <taxon>Flavobacteriaceae</taxon>
        <taxon>Flavobacterium</taxon>
    </lineage>
</organism>
<evidence type="ECO:0000313" key="5">
    <source>
        <dbReference type="Proteomes" id="UP000237771"/>
    </source>
</evidence>
<evidence type="ECO:0000313" key="2">
    <source>
        <dbReference type="EMBL" id="PRZ26339.1"/>
    </source>
</evidence>
<dbReference type="Pfam" id="PF14321">
    <property type="entry name" value="DUF4382"/>
    <property type="match status" value="1"/>
</dbReference>
<sequence>MKFCVLVFFAITLMGLFFWGCNDTNDSSETSRVSVRMVDAPGDYDEVNVEVLDVLIKSNSNEDDQGWISFGDVAHVGEGKIYNLLDLTGGVNVLLADNLVSSGNLGQIRLLLGDQNTVVKGGVSYPLKTPSAQQSGLKLKVNQTLEAGKSYEFLLDFDVAHSVVVQAGSSGSYNLHPVVRVSTKENTGSIKGRIISPSPFPAGFAVVVSIPVEGGTISTFMNLETGAFLLNGVPSGIYTLSLDPGLTSVYAIKTIENVVVVNGASTDVGDQTLVLKPL</sequence>
<reference evidence="3" key="2">
    <citation type="submission" date="2016-11" db="EMBL/GenBank/DDBJ databases">
        <authorList>
            <person name="Jaros S."/>
            <person name="Januszkiewicz K."/>
            <person name="Wedrychowicz H."/>
        </authorList>
    </citation>
    <scope>NUCLEOTIDE SEQUENCE [LARGE SCALE GENOMIC DNA]</scope>
    <source>
        <strain evidence="3">DSM 19729</strain>
    </source>
</reference>
<reference evidence="4" key="1">
    <citation type="submission" date="2016-11" db="EMBL/GenBank/DDBJ databases">
        <authorList>
            <person name="Varghese N."/>
            <person name="Submissions S."/>
        </authorList>
    </citation>
    <scope>NUCLEOTIDE SEQUENCE [LARGE SCALE GENOMIC DNA]</scope>
    <source>
        <strain evidence="4">DSM 19729</strain>
    </source>
</reference>
<dbReference type="Proteomes" id="UP000184384">
    <property type="component" value="Unassembled WGS sequence"/>
</dbReference>
<name>A0A1M5KLE4_9FLAO</name>
<dbReference type="Proteomes" id="UP000237771">
    <property type="component" value="Unassembled WGS sequence"/>
</dbReference>
<dbReference type="EMBL" id="FQWO01000002">
    <property type="protein sequence ID" value="SHG53561.1"/>
    <property type="molecule type" value="Genomic_DNA"/>
</dbReference>
<evidence type="ECO:0000313" key="4">
    <source>
        <dbReference type="Proteomes" id="UP000184384"/>
    </source>
</evidence>